<feature type="chain" id="PRO_5037748818" evidence="4">
    <location>
        <begin position="25"/>
        <end position="270"/>
    </location>
</feature>
<evidence type="ECO:0000256" key="3">
    <source>
        <dbReference type="PROSITE-ProRule" id="PRU00339"/>
    </source>
</evidence>
<dbReference type="PROSITE" id="PS50005">
    <property type="entry name" value="TPR"/>
    <property type="match status" value="1"/>
</dbReference>
<keyword evidence="4" id="KW-0732">Signal</keyword>
<dbReference type="PIRSF" id="PIRSF035836">
    <property type="entry name" value="UCP035836"/>
    <property type="match status" value="1"/>
</dbReference>
<organism evidence="5 6">
    <name type="scientific">Asticcacaulis endophyticus</name>
    <dbReference type="NCBI Taxonomy" id="1395890"/>
    <lineage>
        <taxon>Bacteria</taxon>
        <taxon>Pseudomonadati</taxon>
        <taxon>Pseudomonadota</taxon>
        <taxon>Alphaproteobacteria</taxon>
        <taxon>Caulobacterales</taxon>
        <taxon>Caulobacteraceae</taxon>
        <taxon>Asticcacaulis</taxon>
    </lineage>
</organism>
<dbReference type="Pfam" id="PF14559">
    <property type="entry name" value="TPR_19"/>
    <property type="match status" value="1"/>
</dbReference>
<dbReference type="Gene3D" id="1.25.40.10">
    <property type="entry name" value="Tetratricopeptide repeat domain"/>
    <property type="match status" value="1"/>
</dbReference>
<feature type="signal peptide" evidence="4">
    <location>
        <begin position="1"/>
        <end position="24"/>
    </location>
</feature>
<evidence type="ECO:0000256" key="2">
    <source>
        <dbReference type="ARBA" id="ARBA00022803"/>
    </source>
</evidence>
<proteinExistence type="predicted"/>
<dbReference type="SMART" id="SM00028">
    <property type="entry name" value="TPR"/>
    <property type="match status" value="4"/>
</dbReference>
<evidence type="ECO:0000313" key="6">
    <source>
        <dbReference type="Proteomes" id="UP000662572"/>
    </source>
</evidence>
<dbReference type="InterPro" id="IPR051685">
    <property type="entry name" value="Ycf3/AcsC/BcsC/TPR_MFPF"/>
</dbReference>
<dbReference type="PANTHER" id="PTHR44943:SF8">
    <property type="entry name" value="TPR REPEAT-CONTAINING PROTEIN MJ0263"/>
    <property type="match status" value="1"/>
</dbReference>
<dbReference type="PANTHER" id="PTHR44943">
    <property type="entry name" value="CELLULOSE SYNTHASE OPERON PROTEIN C"/>
    <property type="match status" value="1"/>
</dbReference>
<dbReference type="SUPFAM" id="SSF48452">
    <property type="entry name" value="TPR-like"/>
    <property type="match status" value="1"/>
</dbReference>
<sequence>MAVFKSVVIGAAAGWMVMASTVMAFPFGQKKAEVPAAAPSNKAMLPVDRNEALRADPLSRSAYFARAFERNPTDAQAGIDLSHALRALGRFDEAADVAHRVLLFAPNNVEALTAAARAHIASGNGFYAIEPLDQALKLKPNDWQNWSLIGVAYDQSKRGAEAQVAWDKALSLSPENPTVLTNKAISAASGGKLADAEALLRRAVAQPTSTLAMRQNLALILGLEGKMVEAEALLRRDLPPEIADANLAWLQHSLSGPANTRTWEALKAGS</sequence>
<reference evidence="5" key="2">
    <citation type="submission" date="2020-09" db="EMBL/GenBank/DDBJ databases">
        <authorList>
            <person name="Sun Q."/>
            <person name="Kim S."/>
        </authorList>
    </citation>
    <scope>NUCLEOTIDE SEQUENCE</scope>
    <source>
        <strain evidence="5">KCTC 32296</strain>
    </source>
</reference>
<dbReference type="InterPro" id="IPR014596">
    <property type="entry name" value="UCP035836"/>
</dbReference>
<name>A0A918ULI7_9CAUL</name>
<protein>
    <submittedName>
        <fullName evidence="5">Flp pilus assembly protein TadD</fullName>
    </submittedName>
</protein>
<accession>A0A918ULI7</accession>
<keyword evidence="1" id="KW-0677">Repeat</keyword>
<feature type="repeat" description="TPR" evidence="3">
    <location>
        <begin position="143"/>
        <end position="176"/>
    </location>
</feature>
<dbReference type="InterPro" id="IPR019734">
    <property type="entry name" value="TPR_rpt"/>
</dbReference>
<dbReference type="AlphaFoldDB" id="A0A918ULI7"/>
<dbReference type="InterPro" id="IPR011990">
    <property type="entry name" value="TPR-like_helical_dom_sf"/>
</dbReference>
<reference evidence="5" key="1">
    <citation type="journal article" date="2014" name="Int. J. Syst. Evol. Microbiol.">
        <title>Complete genome sequence of Corynebacterium casei LMG S-19264T (=DSM 44701T), isolated from a smear-ripened cheese.</title>
        <authorList>
            <consortium name="US DOE Joint Genome Institute (JGI-PGF)"/>
            <person name="Walter F."/>
            <person name="Albersmeier A."/>
            <person name="Kalinowski J."/>
            <person name="Ruckert C."/>
        </authorList>
    </citation>
    <scope>NUCLEOTIDE SEQUENCE</scope>
    <source>
        <strain evidence="5">KCTC 32296</strain>
    </source>
</reference>
<dbReference type="RefSeq" id="WP_189484461.1">
    <property type="nucleotide sequence ID" value="NZ_BMZB01000001.1"/>
</dbReference>
<evidence type="ECO:0000256" key="1">
    <source>
        <dbReference type="ARBA" id="ARBA00022737"/>
    </source>
</evidence>
<dbReference type="EMBL" id="BMZB01000001">
    <property type="protein sequence ID" value="GGZ20540.1"/>
    <property type="molecule type" value="Genomic_DNA"/>
</dbReference>
<comment type="caution">
    <text evidence="5">The sequence shown here is derived from an EMBL/GenBank/DDBJ whole genome shotgun (WGS) entry which is preliminary data.</text>
</comment>
<evidence type="ECO:0000256" key="4">
    <source>
        <dbReference type="SAM" id="SignalP"/>
    </source>
</evidence>
<dbReference type="Proteomes" id="UP000662572">
    <property type="component" value="Unassembled WGS sequence"/>
</dbReference>
<keyword evidence="2 3" id="KW-0802">TPR repeat</keyword>
<gene>
    <name evidence="5" type="ORF">GCM10011273_01410</name>
</gene>
<keyword evidence="6" id="KW-1185">Reference proteome</keyword>
<evidence type="ECO:0000313" key="5">
    <source>
        <dbReference type="EMBL" id="GGZ20540.1"/>
    </source>
</evidence>